<accession>A0A6C0B3H5</accession>
<keyword evidence="1" id="KW-0812">Transmembrane</keyword>
<evidence type="ECO:0000313" key="2">
    <source>
        <dbReference type="EMBL" id="QHS86023.1"/>
    </source>
</evidence>
<feature type="transmembrane region" description="Helical" evidence="1">
    <location>
        <begin position="31"/>
        <end position="53"/>
    </location>
</feature>
<reference evidence="2" key="1">
    <citation type="journal article" date="2020" name="Nature">
        <title>Giant virus diversity and host interactions through global metagenomics.</title>
        <authorList>
            <person name="Schulz F."/>
            <person name="Roux S."/>
            <person name="Paez-Espino D."/>
            <person name="Jungbluth S."/>
            <person name="Walsh D.A."/>
            <person name="Denef V.J."/>
            <person name="McMahon K.D."/>
            <person name="Konstantinidis K.T."/>
            <person name="Eloe-Fadrosh E.A."/>
            <person name="Kyrpides N.C."/>
            <person name="Woyke T."/>
        </authorList>
    </citation>
    <scope>NUCLEOTIDE SEQUENCE</scope>
    <source>
        <strain evidence="2">GVMAG-M-3300009185-7</strain>
    </source>
</reference>
<protein>
    <submittedName>
        <fullName evidence="2">Uncharacterized protein</fullName>
    </submittedName>
</protein>
<dbReference type="AlphaFoldDB" id="A0A6C0B3H5"/>
<feature type="transmembrane region" description="Helical" evidence="1">
    <location>
        <begin position="65"/>
        <end position="89"/>
    </location>
</feature>
<organism evidence="2">
    <name type="scientific">viral metagenome</name>
    <dbReference type="NCBI Taxonomy" id="1070528"/>
    <lineage>
        <taxon>unclassified sequences</taxon>
        <taxon>metagenomes</taxon>
        <taxon>organismal metagenomes</taxon>
    </lineage>
</organism>
<keyword evidence="1" id="KW-1133">Transmembrane helix</keyword>
<name>A0A6C0B3H5_9ZZZZ</name>
<proteinExistence type="predicted"/>
<evidence type="ECO:0000256" key="1">
    <source>
        <dbReference type="SAM" id="Phobius"/>
    </source>
</evidence>
<sequence length="154" mass="17684">MEKEEVIRFLKEWMISAVTFLYKWLTTDAEILGYILAVLHVLISSTLMLCVGLAHTVYPTWEFKLGCYICMVLVWLQHIFLNVCIFTVAELSLTRIIPPSNIYLSQMFSTLMGTSLTEAMTRLIMGETIAVSCFTLELLSILTKHIYSLYDIQL</sequence>
<keyword evidence="1" id="KW-0472">Membrane</keyword>
<dbReference type="EMBL" id="MN739050">
    <property type="protein sequence ID" value="QHS86023.1"/>
    <property type="molecule type" value="Genomic_DNA"/>
</dbReference>